<dbReference type="EMBL" id="NIZV01000217">
    <property type="protein sequence ID" value="RSL99637.1"/>
    <property type="molecule type" value="Genomic_DNA"/>
</dbReference>
<comment type="caution">
    <text evidence="1">The sequence shown here is derived from an EMBL/GenBank/DDBJ whole genome shotgun (WGS) entry which is preliminary data.</text>
</comment>
<evidence type="ECO:0000313" key="1">
    <source>
        <dbReference type="EMBL" id="RSL99637.1"/>
    </source>
</evidence>
<dbReference type="AlphaFoldDB" id="A0A428TCA1"/>
<dbReference type="Proteomes" id="UP000288429">
    <property type="component" value="Unassembled WGS sequence"/>
</dbReference>
<reference evidence="1 2" key="1">
    <citation type="submission" date="2017-06" db="EMBL/GenBank/DDBJ databases">
        <title>Cmopartive genomic analysis of Ambrosia Fusariam Clade fungi.</title>
        <authorList>
            <person name="Stajich J.E."/>
            <person name="Carrillo J."/>
            <person name="Kijimoto T."/>
            <person name="Eskalen A."/>
            <person name="O'Donnell K."/>
            <person name="Kasson M."/>
        </authorList>
    </citation>
    <scope>NUCLEOTIDE SEQUENCE [LARGE SCALE GENOMIC DNA]</scope>
    <source>
        <strain evidence="1 2">NRRL 20438</strain>
    </source>
</reference>
<name>A0A428TCA1_9HYPO</name>
<protein>
    <recommendedName>
        <fullName evidence="3">Fungal N-terminal domain-containing protein</fullName>
    </recommendedName>
</protein>
<organism evidence="1 2">
    <name type="scientific">Fusarium ambrosium</name>
    <dbReference type="NCBI Taxonomy" id="131363"/>
    <lineage>
        <taxon>Eukaryota</taxon>
        <taxon>Fungi</taxon>
        <taxon>Dikarya</taxon>
        <taxon>Ascomycota</taxon>
        <taxon>Pezizomycotina</taxon>
        <taxon>Sordariomycetes</taxon>
        <taxon>Hypocreomycetidae</taxon>
        <taxon>Hypocreales</taxon>
        <taxon>Nectriaceae</taxon>
        <taxon>Fusarium</taxon>
        <taxon>Fusarium solani species complex</taxon>
    </lineage>
</organism>
<accession>A0A428TCA1</accession>
<proteinExistence type="predicted"/>
<keyword evidence="2" id="KW-1185">Reference proteome</keyword>
<sequence>MGDPLSVAGSAVGIISLGIQVCQGLVQYADAVRGQQRDADDGMDDVRSLLAVFKSLEQTIARIEIDSPENAKSLLEHLQQAEAKLQSLEEVLAEVGIPVNTPSSIKGKMKETYRAAIYPLKKSKLEGARRNVQSVLGILTTAMQTVDLDLGVSQSDALKALQASTTSSAGELKAAIEVNSTKLESLQATYRGDVSDVNKSLISARTEVQAFSTRSSSQLDSIGSDARESLENTQLIVRMIRDLSLQINATSTTSRGIGSHNQNVRFMATLGSRVPPSSLKQACDLYATDADLIPESSKGISELPQPRRRRSRGAYLEHTTVSEHDVGCPFAKFACQSSITKAGARFRLQLRNMFSALVDVSICLKTGAGGVSLSPSLRYVHIRDDKGPVLRLILDFFSTETSSFFGGQQESMLDRLRHMRRQITACFEQGIASPHDITTDFYGQSWMWLMNIVPTLYKLDRYEEEALGFALDTVQWLVDASSPEMAGDIAHDLQVKSSSTCRQTQVLTD</sequence>
<evidence type="ECO:0000313" key="2">
    <source>
        <dbReference type="Proteomes" id="UP000288429"/>
    </source>
</evidence>
<gene>
    <name evidence="1" type="ORF">CDV31_012102</name>
</gene>
<evidence type="ECO:0008006" key="3">
    <source>
        <dbReference type="Google" id="ProtNLM"/>
    </source>
</evidence>